<dbReference type="PANTHER" id="PTHR10340">
    <property type="entry name" value="SPHINGOMYELIN PHOSPHODIESTERASE"/>
    <property type="match status" value="1"/>
</dbReference>
<keyword evidence="3" id="KW-0732">Signal</keyword>
<feature type="signal peptide" evidence="3">
    <location>
        <begin position="1"/>
        <end position="18"/>
    </location>
</feature>
<dbReference type="SUPFAM" id="SSF56300">
    <property type="entry name" value="Metallo-dependent phosphatases"/>
    <property type="match status" value="1"/>
</dbReference>
<evidence type="ECO:0000256" key="3">
    <source>
        <dbReference type="SAM" id="SignalP"/>
    </source>
</evidence>
<feature type="chain" id="PRO_5022805887" description="Calcineurin-like phosphoesterase domain-containing protein" evidence="3">
    <location>
        <begin position="19"/>
        <end position="372"/>
    </location>
</feature>
<reference evidence="4 5" key="1">
    <citation type="journal article" date="2013" name="J. Microbiol.">
        <title>Mucilaginibacter ginsenosidivorax sp. nov., with ginsenoside converting activity isolated from sediment.</title>
        <authorList>
            <person name="Kim J.K."/>
            <person name="Choi T.E."/>
            <person name="Liu Q.M."/>
            <person name="Park H.Y."/>
            <person name="Yi T.H."/>
            <person name="Yoon M.H."/>
            <person name="Kim S.C."/>
            <person name="Im W.T."/>
        </authorList>
    </citation>
    <scope>NUCLEOTIDE SEQUENCE [LARGE SCALE GENOMIC DNA]</scope>
    <source>
        <strain evidence="4 5">KHI28</strain>
    </source>
</reference>
<dbReference type="EMBL" id="CP042437">
    <property type="protein sequence ID" value="QEC76277.1"/>
    <property type="molecule type" value="Genomic_DNA"/>
</dbReference>
<evidence type="ECO:0000313" key="5">
    <source>
        <dbReference type="Proteomes" id="UP000321362"/>
    </source>
</evidence>
<dbReference type="OrthoDB" id="106957at2"/>
<protein>
    <recommendedName>
        <fullName evidence="6">Calcineurin-like phosphoesterase domain-containing protein</fullName>
    </recommendedName>
</protein>
<dbReference type="InterPro" id="IPR029052">
    <property type="entry name" value="Metallo-depent_PP-like"/>
</dbReference>
<dbReference type="Gene3D" id="3.60.21.10">
    <property type="match status" value="1"/>
</dbReference>
<sequence>MKKLLLLLLTALALPGYAQTKSILVLSDVHVNLSLGNTNSYHLDADSTLFLSAINSVGSQKFPFIILPGDMLWHEKGPIKKHDTAVMKQTFKYVLDHLKKLDKNAVILPALGNNDCIDHDSSDRATNALFYNAMLRPIDHNHAIYRDFMAGGYYKYSKGDWTFIMLNTVIFLSSASDPGVKAKKELSWLGAALQDAKRTHKKVWMVYHVPPGMDRYSNTPSWHNNVENMYLDTIKKYAQVIRFQLAGHTHMDDYRLITNKGRLISYIDIAPGLCSRNGNNPAYQVIQYNSTSKVVNRVNTYYTDSLHRDWHTFAFKDFSFKFLTSAYDPASVEGKRFVENYFTNRKQKKPKEGEQIIAWDPRFYQQSAIKIK</sequence>
<dbReference type="Proteomes" id="UP000321362">
    <property type="component" value="Chromosome"/>
</dbReference>
<dbReference type="GO" id="GO:0016787">
    <property type="term" value="F:hydrolase activity"/>
    <property type="evidence" value="ECO:0007669"/>
    <property type="project" value="UniProtKB-KW"/>
</dbReference>
<evidence type="ECO:0000313" key="4">
    <source>
        <dbReference type="EMBL" id="QEC76277.1"/>
    </source>
</evidence>
<accession>A0A5B8VXG0</accession>
<evidence type="ECO:0000256" key="1">
    <source>
        <dbReference type="ARBA" id="ARBA00022801"/>
    </source>
</evidence>
<dbReference type="AlphaFoldDB" id="A0A5B8VXG0"/>
<organism evidence="4 5">
    <name type="scientific">Mucilaginibacter ginsenosidivorax</name>
    <dbReference type="NCBI Taxonomy" id="862126"/>
    <lineage>
        <taxon>Bacteria</taxon>
        <taxon>Pseudomonadati</taxon>
        <taxon>Bacteroidota</taxon>
        <taxon>Sphingobacteriia</taxon>
        <taxon>Sphingobacteriales</taxon>
        <taxon>Sphingobacteriaceae</taxon>
        <taxon>Mucilaginibacter</taxon>
    </lineage>
</organism>
<gene>
    <name evidence="4" type="ORF">FSB76_10095</name>
</gene>
<evidence type="ECO:0000256" key="2">
    <source>
        <dbReference type="ARBA" id="ARBA00023180"/>
    </source>
</evidence>
<keyword evidence="1" id="KW-0378">Hydrolase</keyword>
<evidence type="ECO:0008006" key="6">
    <source>
        <dbReference type="Google" id="ProtNLM"/>
    </source>
</evidence>
<proteinExistence type="predicted"/>
<dbReference type="RefSeq" id="WP_147053454.1">
    <property type="nucleotide sequence ID" value="NZ_CP042437.1"/>
</dbReference>
<name>A0A5B8VXG0_9SPHI</name>
<dbReference type="PANTHER" id="PTHR10340:SF57">
    <property type="entry name" value="METALLOPHOS DOMAIN-CONTAINING PROTEIN"/>
    <property type="match status" value="1"/>
</dbReference>
<keyword evidence="5" id="KW-1185">Reference proteome</keyword>
<dbReference type="KEGG" id="mgk:FSB76_10095"/>
<keyword evidence="2" id="KW-0325">Glycoprotein</keyword>